<dbReference type="STRING" id="448386.A0A2V3IVZ2"/>
<name>A0A2V3IVZ2_9FLOR</name>
<accession>A0A2V3IVZ2</accession>
<evidence type="ECO:0000256" key="2">
    <source>
        <dbReference type="ARBA" id="ARBA00023242"/>
    </source>
</evidence>
<dbReference type="SUPFAM" id="SSF48371">
    <property type="entry name" value="ARM repeat"/>
    <property type="match status" value="1"/>
</dbReference>
<feature type="domain" description="RRP12 N-terminal HEAT" evidence="5">
    <location>
        <begin position="173"/>
        <end position="381"/>
    </location>
</feature>
<comment type="caution">
    <text evidence="6">The sequence shown here is derived from an EMBL/GenBank/DDBJ whole genome shotgun (WGS) entry which is preliminary data.</text>
</comment>
<evidence type="ECO:0000256" key="3">
    <source>
        <dbReference type="SAM" id="MobiDB-lite"/>
    </source>
</evidence>
<evidence type="ECO:0000313" key="7">
    <source>
        <dbReference type="Proteomes" id="UP000247409"/>
    </source>
</evidence>
<evidence type="ECO:0000259" key="5">
    <source>
        <dbReference type="Pfam" id="PF25772"/>
    </source>
</evidence>
<protein>
    <submittedName>
        <fullName evidence="6">RRP12-like protein</fullName>
    </submittedName>
</protein>
<evidence type="ECO:0000313" key="6">
    <source>
        <dbReference type="EMBL" id="PXF46304.1"/>
    </source>
</evidence>
<dbReference type="Pfam" id="PF08161">
    <property type="entry name" value="RRP12_HEAT"/>
    <property type="match status" value="1"/>
</dbReference>
<feature type="region of interest" description="Disordered" evidence="3">
    <location>
        <begin position="1144"/>
        <end position="1181"/>
    </location>
</feature>
<dbReference type="OrthoDB" id="4975at2759"/>
<feature type="region of interest" description="Disordered" evidence="3">
    <location>
        <begin position="115"/>
        <end position="147"/>
    </location>
</feature>
<feature type="compositionally biased region" description="Basic and acidic residues" evidence="3">
    <location>
        <begin position="1299"/>
        <end position="1308"/>
    </location>
</feature>
<reference evidence="6 7" key="1">
    <citation type="journal article" date="2018" name="Mol. Biol. Evol.">
        <title>Analysis of the draft genome of the red seaweed Gracilariopsis chorda provides insights into genome size evolution in Rhodophyta.</title>
        <authorList>
            <person name="Lee J."/>
            <person name="Yang E.C."/>
            <person name="Graf L."/>
            <person name="Yang J.H."/>
            <person name="Qiu H."/>
            <person name="Zel Zion U."/>
            <person name="Chan C.X."/>
            <person name="Stephens T.G."/>
            <person name="Weber A.P.M."/>
            <person name="Boo G.H."/>
            <person name="Boo S.M."/>
            <person name="Kim K.M."/>
            <person name="Shin Y."/>
            <person name="Jung M."/>
            <person name="Lee S.J."/>
            <person name="Yim H.S."/>
            <person name="Lee J.H."/>
            <person name="Bhattacharya D."/>
            <person name="Yoon H.S."/>
        </authorList>
    </citation>
    <scope>NUCLEOTIDE SEQUENCE [LARGE SCALE GENOMIC DNA]</scope>
    <source>
        <strain evidence="6 7">SKKU-2015</strain>
        <tissue evidence="6">Whole body</tissue>
    </source>
</reference>
<dbReference type="InterPro" id="IPR016024">
    <property type="entry name" value="ARM-type_fold"/>
</dbReference>
<feature type="compositionally biased region" description="Basic and acidic residues" evidence="3">
    <location>
        <begin position="1317"/>
        <end position="1335"/>
    </location>
</feature>
<dbReference type="PANTHER" id="PTHR48287">
    <property type="entry name" value="ARM REPEAT SUPERFAMILY PROTEIN"/>
    <property type="match status" value="1"/>
</dbReference>
<organism evidence="6 7">
    <name type="scientific">Gracilariopsis chorda</name>
    <dbReference type="NCBI Taxonomy" id="448386"/>
    <lineage>
        <taxon>Eukaryota</taxon>
        <taxon>Rhodophyta</taxon>
        <taxon>Florideophyceae</taxon>
        <taxon>Rhodymeniophycidae</taxon>
        <taxon>Gracilariales</taxon>
        <taxon>Gracilariaceae</taxon>
        <taxon>Gracilariopsis</taxon>
    </lineage>
</organism>
<dbReference type="InterPro" id="IPR057860">
    <property type="entry name" value="HEAT_RRP12_N"/>
</dbReference>
<keyword evidence="2" id="KW-0539">Nucleus</keyword>
<dbReference type="Proteomes" id="UP000247409">
    <property type="component" value="Unassembled WGS sequence"/>
</dbReference>
<feature type="region of interest" description="Disordered" evidence="3">
    <location>
        <begin position="1361"/>
        <end position="1391"/>
    </location>
</feature>
<keyword evidence="7" id="KW-1185">Reference proteome</keyword>
<dbReference type="Pfam" id="PF25772">
    <property type="entry name" value="HEAT_RRP12_N"/>
    <property type="match status" value="1"/>
</dbReference>
<evidence type="ECO:0000259" key="4">
    <source>
        <dbReference type="Pfam" id="PF08161"/>
    </source>
</evidence>
<feature type="region of interest" description="Disordered" evidence="3">
    <location>
        <begin position="22"/>
        <end position="43"/>
    </location>
</feature>
<proteinExistence type="predicted"/>
<feature type="domain" description="RRP12 HEAT" evidence="4">
    <location>
        <begin position="491"/>
        <end position="672"/>
    </location>
</feature>
<comment type="subcellular location">
    <subcellularLocation>
        <location evidence="1">Nucleus</location>
    </subcellularLocation>
</comment>
<dbReference type="InterPro" id="IPR052087">
    <property type="entry name" value="RRP12"/>
</dbReference>
<dbReference type="GO" id="GO:0005634">
    <property type="term" value="C:nucleus"/>
    <property type="evidence" value="ECO:0007669"/>
    <property type="project" value="UniProtKB-SubCell"/>
</dbReference>
<dbReference type="EMBL" id="NBIV01000041">
    <property type="protein sequence ID" value="PXF46304.1"/>
    <property type="molecule type" value="Genomic_DNA"/>
</dbReference>
<gene>
    <name evidence="6" type="ORF">BWQ96_03960</name>
</gene>
<dbReference type="InterPro" id="IPR012978">
    <property type="entry name" value="HEAT_RRP12"/>
</dbReference>
<feature type="compositionally biased region" description="Basic residues" evidence="3">
    <location>
        <begin position="1376"/>
        <end position="1391"/>
    </location>
</feature>
<sequence>MVQENGHPASLRVADLASALPTATTTFRRHRGKGQSKPMPPSLPECFAEIWRRRKSTLPAHRRERASLEAVASTIPEEARSFSGEAAAAAYLAALIVSLERLVASTKPAISKLGGGGHVEKMTKKQRKKLKKKEQDAEQSVRDMTVPELMTSAATGAHDKDQLMKDDDQKDVESNEDIDLISSLVFLAGLAASACSQAVLNAKAEHVVDVVMRALDHVAGHHTVARHSSAVFSTVLAVLGSSSWSNPKMQRAYLYLLRQTADADSKTRRRAREALTELLSSPRAAIIRAKTSSTMTAHYVNELKVYEEFFSSTVRDVGGAALQVTSLIHLLTSVELYSIFLNPSDAAKVAKELVVIAAKNQSGVTSFAFQALTNLLNQDAVNQDHSGEGDVKSIRIPLGDLNKLMLAILQHNLPDDPSDDLKQAYVRCLHIGSIVHSSYFEYSSPSKEFILKPVQRVFDMVTASTDTKVTRSLCGTLRDLVIQKWFSGRADVLRILEGFLKTTFKSAWGEVFPVLKTYLENDMAAGSSSMSGPVRKLLQTLLKKRQAFLDSKDRKGQDAIQSLIASIARGGGAVHLVDLCKLEYDDKEHITHAWMLTLLRDNLRGAPISLFEQVFIPLTSKLGDKLTVVSKQKRVVEAKNIANYISQIWRLFPPFCTKPSDLSKDGALNTAFQAIYTCLTHDDQLIMYPIGVGGLRQLSVSVEALPSEGEERERTQSSFTSRLKKLYPVLLTVSEKVSEERRRMLLEAITVACRATRNPIVVTGLLRKSIRRLLELQAQASTEKEKSSSMSDSDSQVSQKQHAAADIAIAIAESKIMPFDASEVSFLEKALNPFFFNPKESSLQKKAYRASTLLLSLRNDSPSQPECQQFLSTISAAGDTVAPGAKARRQSLISALVQQSLRIGAGAQRTDYLQGLNDRFLSEVVLGTRDVSERTRAASFETLIALGRNWNLSSPGKDFSGLQNFFFAVAAGLGGRTVQMLSSTLTALGRLIYDFRGEAVASESFRNVVDSLFASTLQSQDVSMTGDKTKREEKQDSTTVQPGPIAILLRHNDLEVQKAALGVIKVATKALAEPSERISAILRGILPGLVHVAARSKKQEIRLRVRVILERLLRRCGYEMLQAAFPSEHLKLLSAVRKKHSRDLVKKHAAKDRRRELEASKLENSNAGHVKSGDELDDSDSDVEREILDGDELIENSRASTFPKTEDEQPSDFLNLLEDGVGNVEHGRKGLQVKSSRTKEKGGTGDVIKYATDGRLILVESDDDSGVAELGSVSESSDEEGEHGMQRKLATKVTTGKRGRPDAHESGRQTKRLKGSFGDEYRSRRGAGDVKRAGRPDPYAYVPLGMEMMGPGARPGLIGARRNRKGSSLSALVATKGKKKRWKSAGIPGKR</sequence>
<dbReference type="PANTHER" id="PTHR48287:SF1">
    <property type="entry name" value="ARM REPEAT SUPERFAMILY PROTEIN"/>
    <property type="match status" value="1"/>
</dbReference>
<feature type="region of interest" description="Disordered" evidence="3">
    <location>
        <begin position="1267"/>
        <end position="1338"/>
    </location>
</feature>
<evidence type="ECO:0000256" key="1">
    <source>
        <dbReference type="ARBA" id="ARBA00004123"/>
    </source>
</evidence>